<dbReference type="Proteomes" id="UP000838756">
    <property type="component" value="Unassembled WGS sequence"/>
</dbReference>
<proteinExistence type="predicted"/>
<keyword evidence="2" id="KW-1185">Reference proteome</keyword>
<accession>A0A8S4S7U0</accession>
<evidence type="ECO:0000313" key="1">
    <source>
        <dbReference type="EMBL" id="CAH2249449.1"/>
    </source>
</evidence>
<gene>
    <name evidence="1" type="primary">jg2111</name>
    <name evidence="1" type="ORF">PAEG_LOCUS21895</name>
</gene>
<sequence length="104" mass="11506">MSQYINHWTEVRGESINEYGNIYRTENKLRPAVRSESSLTDNHERAASADTSLGATRAASVVSAKHLLINIFGMNRKELADNSHAIALTTDGYCFICQTESVVS</sequence>
<name>A0A8S4S7U0_9NEOP</name>
<evidence type="ECO:0000313" key="2">
    <source>
        <dbReference type="Proteomes" id="UP000838756"/>
    </source>
</evidence>
<comment type="caution">
    <text evidence="1">The sequence shown here is derived from an EMBL/GenBank/DDBJ whole genome shotgun (WGS) entry which is preliminary data.</text>
</comment>
<dbReference type="AlphaFoldDB" id="A0A8S4S7U0"/>
<dbReference type="EMBL" id="CAKXAJ010025997">
    <property type="protein sequence ID" value="CAH2249449.1"/>
    <property type="molecule type" value="Genomic_DNA"/>
</dbReference>
<protein>
    <submittedName>
        <fullName evidence="1">Jg2111 protein</fullName>
    </submittedName>
</protein>
<organism evidence="1 2">
    <name type="scientific">Pararge aegeria aegeria</name>
    <dbReference type="NCBI Taxonomy" id="348720"/>
    <lineage>
        <taxon>Eukaryota</taxon>
        <taxon>Metazoa</taxon>
        <taxon>Ecdysozoa</taxon>
        <taxon>Arthropoda</taxon>
        <taxon>Hexapoda</taxon>
        <taxon>Insecta</taxon>
        <taxon>Pterygota</taxon>
        <taxon>Neoptera</taxon>
        <taxon>Endopterygota</taxon>
        <taxon>Lepidoptera</taxon>
        <taxon>Glossata</taxon>
        <taxon>Ditrysia</taxon>
        <taxon>Papilionoidea</taxon>
        <taxon>Nymphalidae</taxon>
        <taxon>Satyrinae</taxon>
        <taxon>Satyrini</taxon>
        <taxon>Parargina</taxon>
        <taxon>Pararge</taxon>
    </lineage>
</organism>
<reference evidence="1" key="1">
    <citation type="submission" date="2022-03" db="EMBL/GenBank/DDBJ databases">
        <authorList>
            <person name="Lindestad O."/>
        </authorList>
    </citation>
    <scope>NUCLEOTIDE SEQUENCE</scope>
</reference>